<keyword evidence="2" id="KW-1185">Reference proteome</keyword>
<dbReference type="EMBL" id="CAJJDN010000074">
    <property type="protein sequence ID" value="CAD8100478.1"/>
    <property type="molecule type" value="Genomic_DNA"/>
</dbReference>
<dbReference type="Proteomes" id="UP000692954">
    <property type="component" value="Unassembled WGS sequence"/>
</dbReference>
<accession>A0A8S1PD22</accession>
<proteinExistence type="predicted"/>
<sequence length="99" mass="11508">MNDTIEFDDCLNEVTSQEKDIINYLQDLKLIFMTDPQQKQFKFEHAKKQLIFSYRSLDSDTDASSEMTPPMLVKTSSLLLTKSPLRQKRLSIVSEHPLI</sequence>
<protein>
    <submittedName>
        <fullName evidence="1">Uncharacterized protein</fullName>
    </submittedName>
</protein>
<evidence type="ECO:0000313" key="1">
    <source>
        <dbReference type="EMBL" id="CAD8100478.1"/>
    </source>
</evidence>
<name>A0A8S1PD22_9CILI</name>
<gene>
    <name evidence="1" type="ORF">PSON_ATCC_30995.1.T0740049</name>
</gene>
<dbReference type="OrthoDB" id="287806at2759"/>
<reference evidence="1" key="1">
    <citation type="submission" date="2021-01" db="EMBL/GenBank/DDBJ databases">
        <authorList>
            <consortium name="Genoscope - CEA"/>
            <person name="William W."/>
        </authorList>
    </citation>
    <scope>NUCLEOTIDE SEQUENCE</scope>
</reference>
<organism evidence="1 2">
    <name type="scientific">Paramecium sonneborni</name>
    <dbReference type="NCBI Taxonomy" id="65129"/>
    <lineage>
        <taxon>Eukaryota</taxon>
        <taxon>Sar</taxon>
        <taxon>Alveolata</taxon>
        <taxon>Ciliophora</taxon>
        <taxon>Intramacronucleata</taxon>
        <taxon>Oligohymenophorea</taxon>
        <taxon>Peniculida</taxon>
        <taxon>Parameciidae</taxon>
        <taxon>Paramecium</taxon>
    </lineage>
</organism>
<comment type="caution">
    <text evidence="1">The sequence shown here is derived from an EMBL/GenBank/DDBJ whole genome shotgun (WGS) entry which is preliminary data.</text>
</comment>
<dbReference type="AlphaFoldDB" id="A0A8S1PD22"/>
<evidence type="ECO:0000313" key="2">
    <source>
        <dbReference type="Proteomes" id="UP000692954"/>
    </source>
</evidence>